<evidence type="ECO:0000259" key="8">
    <source>
        <dbReference type="Pfam" id="PF04234"/>
    </source>
</evidence>
<dbReference type="EMBL" id="DQID01000024">
    <property type="protein sequence ID" value="HCT13405.1"/>
    <property type="molecule type" value="Genomic_DNA"/>
</dbReference>
<feature type="signal peptide" evidence="7">
    <location>
        <begin position="1"/>
        <end position="27"/>
    </location>
</feature>
<organism evidence="9 10">
    <name type="scientific">Corynebacterium nuruki</name>
    <dbReference type="NCBI Taxonomy" id="1032851"/>
    <lineage>
        <taxon>Bacteria</taxon>
        <taxon>Bacillati</taxon>
        <taxon>Actinomycetota</taxon>
        <taxon>Actinomycetes</taxon>
        <taxon>Mycobacteriales</taxon>
        <taxon>Corynebacteriaceae</taxon>
        <taxon>Corynebacterium</taxon>
    </lineage>
</organism>
<feature type="region of interest" description="Disordered" evidence="5">
    <location>
        <begin position="139"/>
        <end position="160"/>
    </location>
</feature>
<feature type="chain" id="PRO_5039180815" description="CopC domain-containing protein" evidence="7">
    <location>
        <begin position="28"/>
        <end position="196"/>
    </location>
</feature>
<dbReference type="InterPro" id="IPR007348">
    <property type="entry name" value="CopC_dom"/>
</dbReference>
<dbReference type="STRING" id="863239.GCA_000213935_02580"/>
<protein>
    <recommendedName>
        <fullName evidence="8">CopC domain-containing protein</fullName>
    </recommendedName>
</protein>
<name>A0A3D4SWB8_9CORY</name>
<dbReference type="Proteomes" id="UP000261739">
    <property type="component" value="Unassembled WGS sequence"/>
</dbReference>
<evidence type="ECO:0000256" key="7">
    <source>
        <dbReference type="SAM" id="SignalP"/>
    </source>
</evidence>
<keyword evidence="2" id="KW-0479">Metal-binding</keyword>
<accession>A0A3D4SWB8</accession>
<keyword evidence="4" id="KW-0186">Copper</keyword>
<keyword evidence="6" id="KW-1133">Transmembrane helix</keyword>
<dbReference type="InterPro" id="IPR014756">
    <property type="entry name" value="Ig_E-set"/>
</dbReference>
<dbReference type="GO" id="GO:0042597">
    <property type="term" value="C:periplasmic space"/>
    <property type="evidence" value="ECO:0007669"/>
    <property type="project" value="InterPro"/>
</dbReference>
<evidence type="ECO:0000256" key="5">
    <source>
        <dbReference type="SAM" id="MobiDB-lite"/>
    </source>
</evidence>
<dbReference type="GO" id="GO:0005507">
    <property type="term" value="F:copper ion binding"/>
    <property type="evidence" value="ECO:0007669"/>
    <property type="project" value="InterPro"/>
</dbReference>
<dbReference type="GO" id="GO:0046688">
    <property type="term" value="P:response to copper ion"/>
    <property type="evidence" value="ECO:0007669"/>
    <property type="project" value="InterPro"/>
</dbReference>
<dbReference type="GO" id="GO:0005886">
    <property type="term" value="C:plasma membrane"/>
    <property type="evidence" value="ECO:0007669"/>
    <property type="project" value="TreeGrafter"/>
</dbReference>
<sequence length="196" mass="19661">MTSSRIRRMTMAPALAGALFAAGGVVGASSLLPAAVAHDGLVAATPGQDATVDAAPTTITLEFSGEPRPDFNTVALSRDGEVVASGTPDLDGRTLTLDIPSDVTLADGDYTVGYQITSSDGHPTRGSYNFTLAAGGTSTDGASGQGAATDSPAASADSDSGLPGWAKPLLGVAGVIVLIGVIVVLVTQLRRTRHDR</sequence>
<comment type="subcellular location">
    <subcellularLocation>
        <location evidence="1">Cell envelope</location>
    </subcellularLocation>
</comment>
<evidence type="ECO:0000256" key="2">
    <source>
        <dbReference type="ARBA" id="ARBA00022723"/>
    </source>
</evidence>
<gene>
    <name evidence="9" type="ORF">DIW82_01040</name>
</gene>
<dbReference type="InterPro" id="IPR014755">
    <property type="entry name" value="Cu-Rt/internalin_Ig-like"/>
</dbReference>
<evidence type="ECO:0000256" key="3">
    <source>
        <dbReference type="ARBA" id="ARBA00022729"/>
    </source>
</evidence>
<dbReference type="GO" id="GO:0030313">
    <property type="term" value="C:cell envelope"/>
    <property type="evidence" value="ECO:0007669"/>
    <property type="project" value="UniProtKB-SubCell"/>
</dbReference>
<evidence type="ECO:0000256" key="1">
    <source>
        <dbReference type="ARBA" id="ARBA00004196"/>
    </source>
</evidence>
<keyword evidence="3 7" id="KW-0732">Signal</keyword>
<evidence type="ECO:0000313" key="9">
    <source>
        <dbReference type="EMBL" id="HCT13405.1"/>
    </source>
</evidence>
<keyword evidence="6" id="KW-0812">Transmembrane</keyword>
<keyword evidence="6" id="KW-0472">Membrane</keyword>
<dbReference type="PANTHER" id="PTHR34820:SF4">
    <property type="entry name" value="INNER MEMBRANE PROTEIN YEBZ"/>
    <property type="match status" value="1"/>
</dbReference>
<dbReference type="GO" id="GO:0006825">
    <property type="term" value="P:copper ion transport"/>
    <property type="evidence" value="ECO:0007669"/>
    <property type="project" value="InterPro"/>
</dbReference>
<dbReference type="Pfam" id="PF04234">
    <property type="entry name" value="CopC"/>
    <property type="match status" value="1"/>
</dbReference>
<dbReference type="Gene3D" id="2.60.40.1220">
    <property type="match status" value="1"/>
</dbReference>
<evidence type="ECO:0000256" key="4">
    <source>
        <dbReference type="ARBA" id="ARBA00023008"/>
    </source>
</evidence>
<dbReference type="SUPFAM" id="SSF81296">
    <property type="entry name" value="E set domains"/>
    <property type="match status" value="1"/>
</dbReference>
<proteinExistence type="predicted"/>
<dbReference type="PANTHER" id="PTHR34820">
    <property type="entry name" value="INNER MEMBRANE PROTEIN YEBZ"/>
    <property type="match status" value="1"/>
</dbReference>
<comment type="caution">
    <text evidence="9">The sequence shown here is derived from an EMBL/GenBank/DDBJ whole genome shotgun (WGS) entry which is preliminary data.</text>
</comment>
<feature type="domain" description="CopC" evidence="8">
    <location>
        <begin position="38"/>
        <end position="132"/>
    </location>
</feature>
<evidence type="ECO:0000313" key="10">
    <source>
        <dbReference type="Proteomes" id="UP000261739"/>
    </source>
</evidence>
<evidence type="ECO:0000256" key="6">
    <source>
        <dbReference type="SAM" id="Phobius"/>
    </source>
</evidence>
<dbReference type="InterPro" id="IPR032694">
    <property type="entry name" value="CopC/D"/>
</dbReference>
<feature type="transmembrane region" description="Helical" evidence="6">
    <location>
        <begin position="169"/>
        <end position="189"/>
    </location>
</feature>
<dbReference type="AlphaFoldDB" id="A0A3D4SWB8"/>
<reference evidence="9 10" key="1">
    <citation type="journal article" date="2018" name="Nat. Biotechnol.">
        <title>A standardized bacterial taxonomy based on genome phylogeny substantially revises the tree of life.</title>
        <authorList>
            <person name="Parks D.H."/>
            <person name="Chuvochina M."/>
            <person name="Waite D.W."/>
            <person name="Rinke C."/>
            <person name="Skarshewski A."/>
            <person name="Chaumeil P.A."/>
            <person name="Hugenholtz P."/>
        </authorList>
    </citation>
    <scope>NUCLEOTIDE SEQUENCE [LARGE SCALE GENOMIC DNA]</scope>
    <source>
        <strain evidence="9">UBA11247</strain>
    </source>
</reference>